<accession>A0A7J7NL88</accession>
<evidence type="ECO:0000313" key="1">
    <source>
        <dbReference type="EMBL" id="KAF6167989.1"/>
    </source>
</evidence>
<feature type="non-terminal residue" evidence="1">
    <location>
        <position position="1"/>
    </location>
</feature>
<gene>
    <name evidence="1" type="ORF">GIB67_020559</name>
</gene>
<sequence length="180" mass="19810">TNIVPHSQKNELSERIKVILYAFKNDIVIDLPNVILEEMIDASTKTATRSLLPFARLIMAILTTAGYKIFPNEPEDTKTEKLDASNCHKSASHLPSMLPFAPVPPGEHIGSSSSAAQPQEVFSIQNIGSILQTMTTKFGAIEGRLETIEEHLETLETEVRGPRPVEESHGFVFQPDSGDD</sequence>
<comment type="caution">
    <text evidence="1">The sequence shown here is derived from an EMBL/GenBank/DDBJ whole genome shotgun (WGS) entry which is preliminary data.</text>
</comment>
<reference evidence="1 2" key="1">
    <citation type="journal article" date="2020" name="IScience">
        <title>Genome Sequencing of the Endangered Kingdonia uniflora (Circaeasteraceae, Ranunculales) Reveals Potential Mechanisms of Evolutionary Specialization.</title>
        <authorList>
            <person name="Sun Y."/>
            <person name="Deng T."/>
            <person name="Zhang A."/>
            <person name="Moore M.J."/>
            <person name="Landis J.B."/>
            <person name="Lin N."/>
            <person name="Zhang H."/>
            <person name="Zhang X."/>
            <person name="Huang J."/>
            <person name="Zhang X."/>
            <person name="Sun H."/>
            <person name="Wang H."/>
        </authorList>
    </citation>
    <scope>NUCLEOTIDE SEQUENCE [LARGE SCALE GENOMIC DNA]</scope>
    <source>
        <strain evidence="1">TB1705</strain>
        <tissue evidence="1">Leaf</tissue>
    </source>
</reference>
<dbReference type="EMBL" id="JACGCM010000711">
    <property type="protein sequence ID" value="KAF6167989.1"/>
    <property type="molecule type" value="Genomic_DNA"/>
</dbReference>
<dbReference type="AlphaFoldDB" id="A0A7J7NL88"/>
<keyword evidence="2" id="KW-1185">Reference proteome</keyword>
<proteinExistence type="predicted"/>
<dbReference type="Proteomes" id="UP000541444">
    <property type="component" value="Unassembled WGS sequence"/>
</dbReference>
<evidence type="ECO:0000313" key="2">
    <source>
        <dbReference type="Proteomes" id="UP000541444"/>
    </source>
</evidence>
<protein>
    <submittedName>
        <fullName evidence="1">Uncharacterized protein</fullName>
    </submittedName>
</protein>
<name>A0A7J7NL88_9MAGN</name>
<organism evidence="1 2">
    <name type="scientific">Kingdonia uniflora</name>
    <dbReference type="NCBI Taxonomy" id="39325"/>
    <lineage>
        <taxon>Eukaryota</taxon>
        <taxon>Viridiplantae</taxon>
        <taxon>Streptophyta</taxon>
        <taxon>Embryophyta</taxon>
        <taxon>Tracheophyta</taxon>
        <taxon>Spermatophyta</taxon>
        <taxon>Magnoliopsida</taxon>
        <taxon>Ranunculales</taxon>
        <taxon>Circaeasteraceae</taxon>
        <taxon>Kingdonia</taxon>
    </lineage>
</organism>
<dbReference type="OrthoDB" id="848707at2759"/>